<dbReference type="RefSeq" id="WP_266058368.1">
    <property type="nucleotide sequence ID" value="NZ_JAPFQN010000011.1"/>
</dbReference>
<sequence>MDFKENILDAPDSAFKTKEDVVKAETSKGRRFLGFLIDYAIFYVMMFLLGVVSALYSWGFEEIDDFVLNILSIGVFLSYYILIETITNGRSLGKYILGTKVVKVNGEQPEINDYFVRSICRIVPFEAFSFFGSVGWHDKWSDTRVVDIKKF</sequence>
<dbReference type="EMBL" id="JAPFQN010000011">
    <property type="protein sequence ID" value="MCX2745772.1"/>
    <property type="molecule type" value="Genomic_DNA"/>
</dbReference>
<dbReference type="Proteomes" id="UP001209885">
    <property type="component" value="Unassembled WGS sequence"/>
</dbReference>
<evidence type="ECO:0000256" key="1">
    <source>
        <dbReference type="ARBA" id="ARBA00004651"/>
    </source>
</evidence>
<dbReference type="InterPro" id="IPR051791">
    <property type="entry name" value="Pra-immunoreactive"/>
</dbReference>
<dbReference type="InterPro" id="IPR010432">
    <property type="entry name" value="RDD"/>
</dbReference>
<evidence type="ECO:0000313" key="9">
    <source>
        <dbReference type="Proteomes" id="UP001209885"/>
    </source>
</evidence>
<keyword evidence="4 6" id="KW-1133">Transmembrane helix</keyword>
<evidence type="ECO:0000256" key="5">
    <source>
        <dbReference type="ARBA" id="ARBA00023136"/>
    </source>
</evidence>
<evidence type="ECO:0000256" key="4">
    <source>
        <dbReference type="ARBA" id="ARBA00022989"/>
    </source>
</evidence>
<feature type="domain" description="RDD" evidence="7">
    <location>
        <begin position="29"/>
        <end position="132"/>
    </location>
</feature>
<evidence type="ECO:0000313" key="8">
    <source>
        <dbReference type="EMBL" id="MCX2745772.1"/>
    </source>
</evidence>
<evidence type="ECO:0000256" key="6">
    <source>
        <dbReference type="SAM" id="Phobius"/>
    </source>
</evidence>
<keyword evidence="5 6" id="KW-0472">Membrane</keyword>
<name>A0ABT3RVH2_9BACT</name>
<comment type="caution">
    <text evidence="8">The sequence shown here is derived from an EMBL/GenBank/DDBJ whole genome shotgun (WGS) entry which is preliminary data.</text>
</comment>
<keyword evidence="3 6" id="KW-0812">Transmembrane</keyword>
<accession>A0ABT3RVH2</accession>
<gene>
    <name evidence="8" type="ORF">OO013_17955</name>
</gene>
<evidence type="ECO:0000256" key="3">
    <source>
        <dbReference type="ARBA" id="ARBA00022692"/>
    </source>
</evidence>
<organism evidence="8 9">
    <name type="scientific">Mangrovivirga halotolerans</name>
    <dbReference type="NCBI Taxonomy" id="2993936"/>
    <lineage>
        <taxon>Bacteria</taxon>
        <taxon>Pseudomonadati</taxon>
        <taxon>Bacteroidota</taxon>
        <taxon>Cytophagia</taxon>
        <taxon>Cytophagales</taxon>
        <taxon>Mangrovivirgaceae</taxon>
        <taxon>Mangrovivirga</taxon>
    </lineage>
</organism>
<dbReference type="PANTHER" id="PTHR36115">
    <property type="entry name" value="PROLINE-RICH ANTIGEN HOMOLOG-RELATED"/>
    <property type="match status" value="1"/>
</dbReference>
<feature type="transmembrane region" description="Helical" evidence="6">
    <location>
        <begin position="66"/>
        <end position="83"/>
    </location>
</feature>
<comment type="subcellular location">
    <subcellularLocation>
        <location evidence="1">Cell membrane</location>
        <topology evidence="1">Multi-pass membrane protein</topology>
    </subcellularLocation>
</comment>
<evidence type="ECO:0000259" key="7">
    <source>
        <dbReference type="Pfam" id="PF06271"/>
    </source>
</evidence>
<feature type="transmembrane region" description="Helical" evidence="6">
    <location>
        <begin position="36"/>
        <end position="60"/>
    </location>
</feature>
<protein>
    <submittedName>
        <fullName evidence="8">RDD family protein</fullName>
    </submittedName>
</protein>
<keyword evidence="2" id="KW-1003">Cell membrane</keyword>
<dbReference type="PANTHER" id="PTHR36115:SF4">
    <property type="entry name" value="MEMBRANE PROTEIN"/>
    <property type="match status" value="1"/>
</dbReference>
<reference evidence="8 9" key="1">
    <citation type="submission" date="2022-11" db="EMBL/GenBank/DDBJ databases">
        <title>The characterization of three novel Bacteroidetes species and genomic analysis of their roles in tidal elemental geochemical cycles.</title>
        <authorList>
            <person name="Ma K."/>
        </authorList>
    </citation>
    <scope>NUCLEOTIDE SEQUENCE [LARGE SCALE GENOMIC DNA]</scope>
    <source>
        <strain evidence="8 9">M17</strain>
    </source>
</reference>
<proteinExistence type="predicted"/>
<keyword evidence="9" id="KW-1185">Reference proteome</keyword>
<dbReference type="Pfam" id="PF06271">
    <property type="entry name" value="RDD"/>
    <property type="match status" value="1"/>
</dbReference>
<evidence type="ECO:0000256" key="2">
    <source>
        <dbReference type="ARBA" id="ARBA00022475"/>
    </source>
</evidence>